<sequence length="291" mass="33550">MEAKDQRLEIRISQQQSQEIDDIIASLDTHFRPTRSDVVRSFISQGIERHFGRGPQEENTVPLIQRLSLYFQFCQTERLQRLSEQQPISPLGNWHKQKYNSLPRQITSSITADHLVRKAYLEKLDWFFELDEQGLKSIDDLLGREDVLMLMAPQPSAAASTTLADVISVRNMFRTIEAVINDAQNKVDEYGYTDVRDKLVIIRDYAESKDIPLTFMGYPDTPTWTLHAEMRAMLDWIDRGEGGLPVHYFINHSAGDFTAMFTRMRDVFSDVSEGAYLNLDGLVAMVKDRRL</sequence>
<dbReference type="RefSeq" id="WP_080077588.1">
    <property type="nucleotide sequence ID" value="NZ_MYNX01000017.1"/>
</dbReference>
<name>A0A5U2RXI3_SALER</name>
<dbReference type="Proteomes" id="UP000839924">
    <property type="component" value="Unassembled WGS sequence"/>
</dbReference>
<comment type="caution">
    <text evidence="1">The sequence shown here is derived from an EMBL/GenBank/DDBJ whole genome shotgun (WGS) entry which is preliminary data.</text>
</comment>
<evidence type="ECO:0000313" key="1">
    <source>
        <dbReference type="EMBL" id="EBP1765318.1"/>
    </source>
</evidence>
<dbReference type="AlphaFoldDB" id="A0A5U2RXI3"/>
<proteinExistence type="predicted"/>
<accession>A0A5U2RXI3</accession>
<organism evidence="1">
    <name type="scientific">Salmonella enterica</name>
    <name type="common">Salmonella choleraesuis</name>
    <dbReference type="NCBI Taxonomy" id="28901"/>
    <lineage>
        <taxon>Bacteria</taxon>
        <taxon>Pseudomonadati</taxon>
        <taxon>Pseudomonadota</taxon>
        <taxon>Gammaproteobacteria</taxon>
        <taxon>Enterobacterales</taxon>
        <taxon>Enterobacteriaceae</taxon>
        <taxon>Salmonella</taxon>
    </lineage>
</organism>
<protein>
    <submittedName>
        <fullName evidence="1">Uncharacterized protein</fullName>
    </submittedName>
</protein>
<reference evidence="1" key="1">
    <citation type="submission" date="2018-07" db="EMBL/GenBank/DDBJ databases">
        <authorList>
            <consortium name="PulseNet: The National Subtyping Network for Foodborne Disease Surveillance"/>
            <person name="Tarr C.L."/>
            <person name="Trees E."/>
            <person name="Katz L.S."/>
            <person name="Carleton-Romer H.A."/>
            <person name="Stroika S."/>
            <person name="Kucerova Z."/>
            <person name="Roache K.F."/>
            <person name="Sabol A.L."/>
            <person name="Besser J."/>
            <person name="Gerner-Smidt P."/>
        </authorList>
    </citation>
    <scope>NUCLEOTIDE SEQUENCE [LARGE SCALE GENOMIC DNA]</scope>
    <source>
        <strain evidence="1">2012K-0227</strain>
    </source>
</reference>
<dbReference type="EMBL" id="AAGKWS010000015">
    <property type="protein sequence ID" value="EBP1765318.1"/>
    <property type="molecule type" value="Genomic_DNA"/>
</dbReference>
<gene>
    <name evidence="1" type="ORF">ND68_23680</name>
</gene>